<sequence length="306" mass="34744">MTSTPYSSSEQMETKLQNPSLSPIPNPSFSSPATRLWRPAAQRNLRNQWSKLLSHKQQWYMASSSGRSHATSLVNDYLRQRYMSAMDLGCLSDMPNIRRKACHKLARQQEIHGRKLLSSYKDMVTAVSHMANTSSSMRCFLKGPASSPLVQFSSASEDKNDNGDGGGIPVFRFWSIPHFENLGQELVQMFSLELSFKRLLVVELLSVSCEEVQQQSTGLCWSDELYPGEFNELSISNLYSEETQEPVLPRIKGWESNTQTIQFNHHPDQEILQVYLTAWLAEVNIDTQRVGDIFSMVGEEMHVNLS</sequence>
<dbReference type="Proteomes" id="UP000189703">
    <property type="component" value="Unplaced"/>
</dbReference>
<dbReference type="eggNOG" id="ENOG502QR42">
    <property type="taxonomic scope" value="Eukaryota"/>
</dbReference>
<dbReference type="PANTHER" id="PTHR15827:SF2">
    <property type="entry name" value="CYCLIN-DEPENDENT KINASE 2-INTERACTING PROTEIN"/>
    <property type="match status" value="1"/>
</dbReference>
<dbReference type="OMA" id="RYMDAME"/>
<gene>
    <name evidence="2" type="primary">LOC104598884</name>
</gene>
<organism evidence="1 2">
    <name type="scientific">Nelumbo nucifera</name>
    <name type="common">Sacred lotus</name>
    <dbReference type="NCBI Taxonomy" id="4432"/>
    <lineage>
        <taxon>Eukaryota</taxon>
        <taxon>Viridiplantae</taxon>
        <taxon>Streptophyta</taxon>
        <taxon>Embryophyta</taxon>
        <taxon>Tracheophyta</taxon>
        <taxon>Spermatophyta</taxon>
        <taxon>Magnoliopsida</taxon>
        <taxon>Proteales</taxon>
        <taxon>Nelumbonaceae</taxon>
        <taxon>Nelumbo</taxon>
    </lineage>
</organism>
<protein>
    <submittedName>
        <fullName evidence="2">Uncharacterized protein LOC104598884 isoform X1</fullName>
    </submittedName>
</protein>
<dbReference type="OrthoDB" id="1913984at2759"/>
<dbReference type="AlphaFoldDB" id="A0A1U7ZZZ5"/>
<reference evidence="2" key="1">
    <citation type="submission" date="2025-08" db="UniProtKB">
        <authorList>
            <consortium name="RefSeq"/>
        </authorList>
    </citation>
    <scope>IDENTIFICATION</scope>
</reference>
<dbReference type="RefSeq" id="XP_010259464.1">
    <property type="nucleotide sequence ID" value="XM_010261162.2"/>
</dbReference>
<keyword evidence="1" id="KW-1185">Reference proteome</keyword>
<name>A0A1U7ZZZ5_NELNU</name>
<evidence type="ECO:0000313" key="1">
    <source>
        <dbReference type="Proteomes" id="UP000189703"/>
    </source>
</evidence>
<accession>A0A1U7ZZZ5</accession>
<dbReference type="FunCoup" id="A0A1U7ZZZ5">
    <property type="interactions" value="1142"/>
</dbReference>
<dbReference type="GeneID" id="104598884"/>
<evidence type="ECO:0000313" key="2">
    <source>
        <dbReference type="RefSeq" id="XP_010259464.1"/>
    </source>
</evidence>
<dbReference type="KEGG" id="nnu:104598884"/>
<dbReference type="PANTHER" id="PTHR15827">
    <property type="entry name" value="CYCLIN-DEPENDENT KINASE 2-INTERACTING PROTEIN"/>
    <property type="match status" value="1"/>
</dbReference>
<proteinExistence type="predicted"/>